<evidence type="ECO:0000313" key="3">
    <source>
        <dbReference type="EMBL" id="ENN75683.1"/>
    </source>
</evidence>
<dbReference type="PROSITE" id="PS50238">
    <property type="entry name" value="RHOGAP"/>
    <property type="match status" value="1"/>
</dbReference>
<feature type="non-terminal residue" evidence="3">
    <location>
        <position position="1"/>
    </location>
</feature>
<feature type="region of interest" description="Disordered" evidence="2">
    <location>
        <begin position="77"/>
        <end position="158"/>
    </location>
</feature>
<feature type="compositionally biased region" description="Low complexity" evidence="2">
    <location>
        <begin position="9"/>
        <end position="19"/>
    </location>
</feature>
<dbReference type="GO" id="GO:0005737">
    <property type="term" value="C:cytoplasm"/>
    <property type="evidence" value="ECO:0007669"/>
    <property type="project" value="TreeGrafter"/>
</dbReference>
<dbReference type="InterPro" id="IPR001849">
    <property type="entry name" value="PH_domain"/>
</dbReference>
<proteinExistence type="predicted"/>
<protein>
    <submittedName>
        <fullName evidence="3">Uncharacterized protein</fullName>
    </submittedName>
</protein>
<name>N6TD93_DENPD</name>
<dbReference type="InterPro" id="IPR000198">
    <property type="entry name" value="RhoGAP_dom"/>
</dbReference>
<dbReference type="InterPro" id="IPR011993">
    <property type="entry name" value="PH-like_dom_sf"/>
</dbReference>
<dbReference type="GO" id="GO:0007165">
    <property type="term" value="P:signal transduction"/>
    <property type="evidence" value="ECO:0007669"/>
    <property type="project" value="InterPro"/>
</dbReference>
<feature type="compositionally biased region" description="Polar residues" evidence="2">
    <location>
        <begin position="101"/>
        <end position="134"/>
    </location>
</feature>
<dbReference type="AlphaFoldDB" id="N6TD93"/>
<organism evidence="3">
    <name type="scientific">Dendroctonus ponderosae</name>
    <name type="common">Mountain pine beetle</name>
    <dbReference type="NCBI Taxonomy" id="77166"/>
    <lineage>
        <taxon>Eukaryota</taxon>
        <taxon>Metazoa</taxon>
        <taxon>Ecdysozoa</taxon>
        <taxon>Arthropoda</taxon>
        <taxon>Hexapoda</taxon>
        <taxon>Insecta</taxon>
        <taxon>Pterygota</taxon>
        <taxon>Neoptera</taxon>
        <taxon>Endopterygota</taxon>
        <taxon>Coleoptera</taxon>
        <taxon>Polyphaga</taxon>
        <taxon>Cucujiformia</taxon>
        <taxon>Curculionidae</taxon>
        <taxon>Scolytinae</taxon>
        <taxon>Dendroctonus</taxon>
    </lineage>
</organism>
<dbReference type="Gene3D" id="1.10.555.10">
    <property type="entry name" value="Rho GTPase activation protein"/>
    <property type="match status" value="1"/>
</dbReference>
<dbReference type="Pfam" id="PF00620">
    <property type="entry name" value="RhoGAP"/>
    <property type="match status" value="1"/>
</dbReference>
<dbReference type="SUPFAM" id="SSF48350">
    <property type="entry name" value="GTPase activation domain, GAP"/>
    <property type="match status" value="1"/>
</dbReference>
<dbReference type="PANTHER" id="PTHR23176">
    <property type="entry name" value="RHO/RAC/CDC GTPASE-ACTIVATING PROTEIN"/>
    <property type="match status" value="1"/>
</dbReference>
<gene>
    <name evidence="3" type="ORF">YQE_07781</name>
</gene>
<reference evidence="3" key="1">
    <citation type="journal article" date="2013" name="Genome Biol.">
        <title>Draft genome of the mountain pine beetle, Dendroctonus ponderosae Hopkins, a major forest pest.</title>
        <authorList>
            <person name="Keeling C.I."/>
            <person name="Yuen M.M."/>
            <person name="Liao N.Y."/>
            <person name="Docking T.R."/>
            <person name="Chan S.K."/>
            <person name="Taylor G.A."/>
            <person name="Palmquist D.L."/>
            <person name="Jackman S.D."/>
            <person name="Nguyen A."/>
            <person name="Li M."/>
            <person name="Henderson H."/>
            <person name="Janes J.K."/>
            <person name="Zhao Y."/>
            <person name="Pandoh P."/>
            <person name="Moore R."/>
            <person name="Sperling F.A."/>
            <person name="Huber D.P."/>
            <person name="Birol I."/>
            <person name="Jones S.J."/>
            <person name="Bohlmann J."/>
        </authorList>
    </citation>
    <scope>NUCLEOTIDE SEQUENCE</scope>
</reference>
<dbReference type="PROSITE" id="PS50003">
    <property type="entry name" value="PH_DOMAIN"/>
    <property type="match status" value="1"/>
</dbReference>
<evidence type="ECO:0000256" key="2">
    <source>
        <dbReference type="SAM" id="MobiDB-lite"/>
    </source>
</evidence>
<dbReference type="OrthoDB" id="6281275at2759"/>
<evidence type="ECO:0000256" key="1">
    <source>
        <dbReference type="ARBA" id="ARBA00022468"/>
    </source>
</evidence>
<dbReference type="GO" id="GO:0005096">
    <property type="term" value="F:GTPase activator activity"/>
    <property type="evidence" value="ECO:0007669"/>
    <property type="project" value="UniProtKB-KW"/>
</dbReference>
<keyword evidence="1" id="KW-0343">GTPase activation</keyword>
<feature type="region of interest" description="Disordered" evidence="2">
    <location>
        <begin position="1"/>
        <end position="27"/>
    </location>
</feature>
<dbReference type="InterPro" id="IPR050729">
    <property type="entry name" value="Rho-GAP"/>
</dbReference>
<accession>N6TD93</accession>
<dbReference type="EMBL" id="KB741006">
    <property type="protein sequence ID" value="ENN75683.1"/>
    <property type="molecule type" value="Genomic_DNA"/>
</dbReference>
<sequence length="297" mass="32317">MLQSPVATSDLSLDQSLSSGVDMRSSAVRVAGDYTKRKNVLRMSTVKPCRSEFLIQAESGEEFADWVKTLQQQVAVSTEADLEQSGGGRQRAEPQAPPTGPAQSSHLSPQPANKNGKTSMASRNRSPTGQSPVSKTRKPSSHNDSATPTTSPKSKTWRGRVAKQFKKFNQGATSPTSPTAPEVYGSTFGIPIEHCIASNENGFLPRFVEVCTEIIDAKGLGVTGIYRVPGNNASITALSEEINRNFEEVPLEDAKWNDLHVVSSLLKSFLRKMPDSLVTSALYPHFIKFKFCKSDLD</sequence>
<dbReference type="InterPro" id="IPR008936">
    <property type="entry name" value="Rho_GTPase_activation_prot"/>
</dbReference>
<dbReference type="Gene3D" id="2.30.29.30">
    <property type="entry name" value="Pleckstrin-homology domain (PH domain)/Phosphotyrosine-binding domain (PTB)"/>
    <property type="match status" value="1"/>
</dbReference>
<dbReference type="PANTHER" id="PTHR23176:SF133">
    <property type="entry name" value="GTPASE-ACTIVATING PROTEIN PAC-1"/>
    <property type="match status" value="1"/>
</dbReference>
<dbReference type="SUPFAM" id="SSF50729">
    <property type="entry name" value="PH domain-like"/>
    <property type="match status" value="1"/>
</dbReference>
<dbReference type="HOGENOM" id="CLU_937707_0_0_1"/>